<reference evidence="5" key="2">
    <citation type="journal article" date="2021" name="PeerJ">
        <title>Extensive microbial diversity within the chicken gut microbiome revealed by metagenomics and culture.</title>
        <authorList>
            <person name="Gilroy R."/>
            <person name="Ravi A."/>
            <person name="Getino M."/>
            <person name="Pursley I."/>
            <person name="Horton D.L."/>
            <person name="Alikhan N.F."/>
            <person name="Baker D."/>
            <person name="Gharbi K."/>
            <person name="Hall N."/>
            <person name="Watson M."/>
            <person name="Adriaenssens E.M."/>
            <person name="Foster-Nyarko E."/>
            <person name="Jarju S."/>
            <person name="Secka A."/>
            <person name="Antonio M."/>
            <person name="Oren A."/>
            <person name="Chaudhuri R.R."/>
            <person name="La Ragione R."/>
            <person name="Hildebrand F."/>
            <person name="Pallen M.J."/>
        </authorList>
    </citation>
    <scope>NUCLEOTIDE SEQUENCE</scope>
    <source>
        <strain evidence="5">ChiSxjej2B14-8506</strain>
    </source>
</reference>
<feature type="transmembrane region" description="Helical" evidence="1">
    <location>
        <begin position="423"/>
        <end position="444"/>
    </location>
</feature>
<dbReference type="InterPro" id="IPR018702">
    <property type="entry name" value="DUF2207"/>
</dbReference>
<name>A0A9D1LQJ8_9FIRM</name>
<evidence type="ECO:0000259" key="4">
    <source>
        <dbReference type="Pfam" id="PF20990"/>
    </source>
</evidence>
<evidence type="ECO:0000313" key="6">
    <source>
        <dbReference type="Proteomes" id="UP000824123"/>
    </source>
</evidence>
<evidence type="ECO:0000256" key="2">
    <source>
        <dbReference type="SAM" id="SignalP"/>
    </source>
</evidence>
<feature type="transmembrane region" description="Helical" evidence="1">
    <location>
        <begin position="263"/>
        <end position="281"/>
    </location>
</feature>
<feature type="domain" description="DUF2207" evidence="3">
    <location>
        <begin position="36"/>
        <end position="189"/>
    </location>
</feature>
<evidence type="ECO:0000313" key="5">
    <source>
        <dbReference type="EMBL" id="HIU46166.1"/>
    </source>
</evidence>
<keyword evidence="1" id="KW-1133">Transmembrane helix</keyword>
<dbReference type="Pfam" id="PF09972">
    <property type="entry name" value="DUF2207"/>
    <property type="match status" value="1"/>
</dbReference>
<proteinExistence type="predicted"/>
<organism evidence="5 6">
    <name type="scientific">Candidatus Fimadaptatus faecigallinarum</name>
    <dbReference type="NCBI Taxonomy" id="2840814"/>
    <lineage>
        <taxon>Bacteria</taxon>
        <taxon>Bacillati</taxon>
        <taxon>Bacillota</taxon>
        <taxon>Clostridia</taxon>
        <taxon>Eubacteriales</taxon>
        <taxon>Candidatus Fimadaptatus</taxon>
    </lineage>
</organism>
<protein>
    <submittedName>
        <fullName evidence="5">DUF2207 domain-containing protein</fullName>
    </submittedName>
</protein>
<evidence type="ECO:0000256" key="1">
    <source>
        <dbReference type="SAM" id="Phobius"/>
    </source>
</evidence>
<dbReference type="Pfam" id="PF20990">
    <property type="entry name" value="DUF2207_C"/>
    <property type="match status" value="1"/>
</dbReference>
<reference evidence="5" key="1">
    <citation type="submission" date="2020-10" db="EMBL/GenBank/DDBJ databases">
        <authorList>
            <person name="Gilroy R."/>
        </authorList>
    </citation>
    <scope>NUCLEOTIDE SEQUENCE</scope>
    <source>
        <strain evidence="5">ChiSxjej2B14-8506</strain>
    </source>
</reference>
<feature type="transmembrane region" description="Helical" evidence="1">
    <location>
        <begin position="450"/>
        <end position="474"/>
    </location>
</feature>
<feature type="chain" id="PRO_5039205564" evidence="2">
    <location>
        <begin position="31"/>
        <end position="590"/>
    </location>
</feature>
<comment type="caution">
    <text evidence="5">The sequence shown here is derived from an EMBL/GenBank/DDBJ whole genome shotgun (WGS) entry which is preliminary data.</text>
</comment>
<dbReference type="AlphaFoldDB" id="A0A9D1LQJ8"/>
<keyword evidence="2" id="KW-0732">Signal</keyword>
<dbReference type="Proteomes" id="UP000824123">
    <property type="component" value="Unassembled WGS sequence"/>
</dbReference>
<dbReference type="InterPro" id="IPR048389">
    <property type="entry name" value="YciQ-like_C"/>
</dbReference>
<dbReference type="EMBL" id="DVNK01000024">
    <property type="protein sequence ID" value="HIU46166.1"/>
    <property type="molecule type" value="Genomic_DNA"/>
</dbReference>
<keyword evidence="1" id="KW-0812">Transmembrane</keyword>
<sequence>MMRGWSGRARLWATIVLALAALMICGVASAGDDATVERFNAEVVVTRDGALEFTETLTYYVSDDINGFTRDIDPSFGSGIEDFGVKFVDSGEEFAYNADARNGDSGVFDSVRLSNGLERYYVYLPCRYGSRVTLEYRYTLPGVCARYRDVGVLDFPLLGDGWEMDIDEYSARVSFEQGAAADIDVRINSAGMALDGAATGVRDGAAYFKGVDAGDGNALRVRIMFPSELLPDMAYTEDVDMAETILRQEAELDALTQSNRQHGIIWLCAIVLACVALCVMAQKWWGADPYVELDEYRTGAPLPLEPGVTPAEIRYAAMQMNADQDALAATMLDLVRRGYLRIEGDDEPEYVYDGQMLDGCTEHERYALEWILGMGDGHRVTFKQIKKNSRRNAYASGFSKWTNIVRASAQAHAWYEKRSRAQIYTGVVLIVAFAMLTGVSVWNLSRGSAYETLGLCQVLSAVALLLSGIFALVLSKRTPEGARVAGAWNSVRAWVRGDWNANELPPDSGLLEQLMVYALVLGVSDKLAAKLNELDPSYTQAMLDSSNAMRMFGVDNSMGFAAYGYYCTRAHSCMSMPSGSSGGGGGGGTF</sequence>
<gene>
    <name evidence="5" type="ORF">IAC59_02785</name>
</gene>
<accession>A0A9D1LQJ8</accession>
<feature type="signal peptide" evidence="2">
    <location>
        <begin position="1"/>
        <end position="30"/>
    </location>
</feature>
<evidence type="ECO:0000259" key="3">
    <source>
        <dbReference type="Pfam" id="PF09972"/>
    </source>
</evidence>
<keyword evidence="1" id="KW-0472">Membrane</keyword>
<feature type="domain" description="Predicted membrane protein YciQ-like C-terminal" evidence="4">
    <location>
        <begin position="306"/>
        <end position="531"/>
    </location>
</feature>